<proteinExistence type="predicted"/>
<gene>
    <name evidence="2" type="ORF">O1G21_37750</name>
</gene>
<name>A0ABY7QE63_9ACTN</name>
<accession>A0ABY7QE63</accession>
<dbReference type="RefSeq" id="WP_270150197.1">
    <property type="nucleotide sequence ID" value="NZ_CP115450.1"/>
</dbReference>
<evidence type="ECO:0000313" key="3">
    <source>
        <dbReference type="Proteomes" id="UP001212821"/>
    </source>
</evidence>
<organism evidence="2 3">
    <name type="scientific">Kitasatospora cathayae</name>
    <dbReference type="NCBI Taxonomy" id="3004092"/>
    <lineage>
        <taxon>Bacteria</taxon>
        <taxon>Bacillati</taxon>
        <taxon>Actinomycetota</taxon>
        <taxon>Actinomycetes</taxon>
        <taxon>Kitasatosporales</taxon>
        <taxon>Streptomycetaceae</taxon>
        <taxon>Kitasatospora</taxon>
    </lineage>
</organism>
<evidence type="ECO:0000313" key="2">
    <source>
        <dbReference type="EMBL" id="WBP91053.1"/>
    </source>
</evidence>
<evidence type="ECO:0000259" key="1">
    <source>
        <dbReference type="Pfam" id="PF14062"/>
    </source>
</evidence>
<dbReference type="Proteomes" id="UP001212821">
    <property type="component" value="Chromosome"/>
</dbReference>
<protein>
    <submittedName>
        <fullName evidence="2">DUF4253 domain-containing protein</fullName>
    </submittedName>
</protein>
<feature type="domain" description="DUF4253" evidence="1">
    <location>
        <begin position="165"/>
        <end position="273"/>
    </location>
</feature>
<dbReference type="EMBL" id="CP115450">
    <property type="protein sequence ID" value="WBP91053.1"/>
    <property type="molecule type" value="Genomic_DNA"/>
</dbReference>
<reference evidence="3" key="1">
    <citation type="submission" date="2022-12" db="EMBL/GenBank/DDBJ databases">
        <authorList>
            <person name="Mo P."/>
        </authorList>
    </citation>
    <scope>NUCLEOTIDE SEQUENCE [LARGE SCALE GENOMIC DNA]</scope>
    <source>
        <strain evidence="3">HUAS 3-15</strain>
    </source>
</reference>
<sequence>MIDSQLLRGLRRRFPDRSAEGRTAPQLAGRQVVSGLWVSDAAAPEGAWQRLHREHAQSGLWPLLLDPRGEGPDLDGADLGLAPGQAGEPAPDGYDPEALLRGWWERAVLWCPTDGPQERAELLETLEPFGAVWPGLAPAASPLRDPQDCADALARQLLRGRPGLRIGLVRADGGAQALAACGWNGTNGHGDSGAIAAVLRSWQERFGARVVQAGADALYLSVAAPPTGPQEALLVAAEHAAFCPDNLFQCDDGGLVGYAEELVDEGCWSFWWD</sequence>
<dbReference type="Pfam" id="PF14062">
    <property type="entry name" value="DUF4253"/>
    <property type="match status" value="1"/>
</dbReference>
<dbReference type="InterPro" id="IPR025349">
    <property type="entry name" value="DUF4253"/>
</dbReference>
<keyword evidence="3" id="KW-1185">Reference proteome</keyword>